<dbReference type="Gene3D" id="3.40.630.10">
    <property type="entry name" value="Zn peptidases"/>
    <property type="match status" value="1"/>
</dbReference>
<evidence type="ECO:0000313" key="2">
    <source>
        <dbReference type="Proteomes" id="UP000199501"/>
    </source>
</evidence>
<dbReference type="AlphaFoldDB" id="A0A1G6IW65"/>
<dbReference type="OrthoDB" id="1936983at2"/>
<dbReference type="STRING" id="1271860.SAMN05216174_101126"/>
<keyword evidence="2" id="KW-1185">Reference proteome</keyword>
<protein>
    <recommendedName>
        <fullName evidence="3">Peptidase family M28</fullName>
    </recommendedName>
</protein>
<evidence type="ECO:0008006" key="3">
    <source>
        <dbReference type="Google" id="ProtNLM"/>
    </source>
</evidence>
<dbReference type="Gene3D" id="3.50.30.30">
    <property type="match status" value="1"/>
</dbReference>
<dbReference type="EMBL" id="FMZZ01000001">
    <property type="protein sequence ID" value="SDC10734.1"/>
    <property type="molecule type" value="Genomic_DNA"/>
</dbReference>
<dbReference type="SUPFAM" id="SSF53187">
    <property type="entry name" value="Zn-dependent exopeptidases"/>
    <property type="match status" value="2"/>
</dbReference>
<gene>
    <name evidence="1" type="ORF">SAMN05216174_101126</name>
</gene>
<proteinExistence type="predicted"/>
<dbReference type="RefSeq" id="WP_091446982.1">
    <property type="nucleotide sequence ID" value="NZ_FMZZ01000001.1"/>
</dbReference>
<accession>A0A1G6IW65</accession>
<sequence>MDRAVVIAELDLLTKLGPRLTGSPEHERLVDHVAGQFADLGVEVHEDVLGFTRWDLPTAPEDLRLTVAGRPVEISSAFPYSGTTGAAGVQGQLRRLRGPLPRWSSAREGIAVVEVRNRELSFGAVVGSWDPDNPWGRLANPLIPATLAGLGLKRARSAGVRGVVFAWRGISAANARGQYVPFTLPYLDMPAVFVAGDAADAVLAAADRGERAELVLNAAVTPNATMRTVWAAVEGTRRPEETVLVVTHSDGTNVAEENGHIGLVDLARDVVARPPERTVVFVLAAGHLRIPAVTSGHGQAMSRWLDDHPEWWAGGPGQRRAVAGLGVEHLGAVEYRDDPDTGAYGPTGNADPEVLYASTPELRMLVDLEWRGALPGPTRVSAPNPVIQFGEGQPLYLKRIPNIALVTAPQYLLSLEPGDYVDVDLLQRQVDSFRRLLRRIDTLPASSMGAIPAHTPARKIAAVGKILAGIVDPRGR</sequence>
<name>A0A1G6IW65_9PSEU</name>
<dbReference type="Proteomes" id="UP000199501">
    <property type="component" value="Unassembled WGS sequence"/>
</dbReference>
<organism evidence="1 2">
    <name type="scientific">Actinokineospora iranica</name>
    <dbReference type="NCBI Taxonomy" id="1271860"/>
    <lineage>
        <taxon>Bacteria</taxon>
        <taxon>Bacillati</taxon>
        <taxon>Actinomycetota</taxon>
        <taxon>Actinomycetes</taxon>
        <taxon>Pseudonocardiales</taxon>
        <taxon>Pseudonocardiaceae</taxon>
        <taxon>Actinokineospora</taxon>
    </lineage>
</organism>
<reference evidence="2" key="1">
    <citation type="submission" date="2016-10" db="EMBL/GenBank/DDBJ databases">
        <authorList>
            <person name="Varghese N."/>
            <person name="Submissions S."/>
        </authorList>
    </citation>
    <scope>NUCLEOTIDE SEQUENCE [LARGE SCALE GENOMIC DNA]</scope>
    <source>
        <strain evidence="2">IBRC-M 10403</strain>
    </source>
</reference>
<evidence type="ECO:0000313" key="1">
    <source>
        <dbReference type="EMBL" id="SDC10734.1"/>
    </source>
</evidence>